<keyword evidence="3" id="KW-0479">Metal-binding</keyword>
<dbReference type="PANTHER" id="PTHR39453:SF1">
    <property type="entry name" value="PHOSPHATE PROPANOYLTRANSFERASE"/>
    <property type="match status" value="1"/>
</dbReference>
<evidence type="ECO:0000256" key="5">
    <source>
        <dbReference type="ARBA" id="ARBA00023315"/>
    </source>
</evidence>
<protein>
    <submittedName>
        <fullName evidence="6">Propanediol utilization phosphotransacylase</fullName>
    </submittedName>
</protein>
<evidence type="ECO:0000256" key="1">
    <source>
        <dbReference type="ARBA" id="ARBA00001947"/>
    </source>
</evidence>
<proteinExistence type="predicted"/>
<dbReference type="GO" id="GO:0016747">
    <property type="term" value="F:acyltransferase activity, transferring groups other than amino-acyl groups"/>
    <property type="evidence" value="ECO:0007669"/>
    <property type="project" value="InterPro"/>
</dbReference>
<accession>A0A8S5RTP3</accession>
<dbReference type="InterPro" id="IPR008300">
    <property type="entry name" value="PTAC"/>
</dbReference>
<evidence type="ECO:0000313" key="6">
    <source>
        <dbReference type="EMBL" id="DAE92649.1"/>
    </source>
</evidence>
<name>A0A8S5RTP3_9CAUD</name>
<evidence type="ECO:0000256" key="3">
    <source>
        <dbReference type="ARBA" id="ARBA00022723"/>
    </source>
</evidence>
<dbReference type="Pfam" id="PF06130">
    <property type="entry name" value="PTAC"/>
    <property type="match status" value="1"/>
</dbReference>
<reference evidence="6" key="1">
    <citation type="journal article" date="2021" name="Proc. Natl. Acad. Sci. U.S.A.">
        <title>A Catalog of Tens of Thousands of Viruses from Human Metagenomes Reveals Hidden Associations with Chronic Diseases.</title>
        <authorList>
            <person name="Tisza M.J."/>
            <person name="Buck C.B."/>
        </authorList>
    </citation>
    <scope>NUCLEOTIDE SEQUENCE</scope>
    <source>
        <strain evidence="6">CtKN96</strain>
    </source>
</reference>
<keyword evidence="2" id="KW-0808">Transferase</keyword>
<evidence type="ECO:0000256" key="4">
    <source>
        <dbReference type="ARBA" id="ARBA00022833"/>
    </source>
</evidence>
<sequence length="116" mass="12717">MLWDNFKLGTQAPIRESGDLEGSEAITLIGPAGEVELKQWLIVAKRHIHMSVADAENFGVTNGQIVKVKTNGERSLIFDEVVIRVSDSYALDMHIDVEEGNAAGLKQGDRGELIKD</sequence>
<evidence type="ECO:0000256" key="2">
    <source>
        <dbReference type="ARBA" id="ARBA00022679"/>
    </source>
</evidence>
<keyword evidence="4" id="KW-0862">Zinc</keyword>
<dbReference type="EMBL" id="BK059153">
    <property type="protein sequence ID" value="DAE92649.1"/>
    <property type="molecule type" value="Genomic_DNA"/>
</dbReference>
<keyword evidence="5" id="KW-0012">Acyltransferase</keyword>
<organism evidence="6">
    <name type="scientific">Caudovirales sp. gcode 4</name>
    <dbReference type="NCBI Taxonomy" id="2838363"/>
    <lineage>
        <taxon>Viruses</taxon>
        <taxon>Duplodnaviria</taxon>
        <taxon>Heunggongvirae</taxon>
        <taxon>Uroviricota</taxon>
        <taxon>Caudoviricetes</taxon>
    </lineage>
</organism>
<comment type="cofactor">
    <cofactor evidence="1">
        <name>Zn(2+)</name>
        <dbReference type="ChEBI" id="CHEBI:29105"/>
    </cofactor>
</comment>
<dbReference type="PANTHER" id="PTHR39453">
    <property type="entry name" value="PHOSPHATE PROPANOYLTRANSFERASE"/>
    <property type="match status" value="1"/>
</dbReference>
<dbReference type="GO" id="GO:0046872">
    <property type="term" value="F:metal ion binding"/>
    <property type="evidence" value="ECO:0007669"/>
    <property type="project" value="UniProtKB-KW"/>
</dbReference>